<proteinExistence type="predicted"/>
<gene>
    <name evidence="1" type="ORF">ALIPUT_02645</name>
</gene>
<sequence length="72" mass="8471">MDKARQAKAESLHEWKSQMADFLLERAQKFGDITLHIKAADLIGMKEVIRRKIIKGLPLWEVDRVWLKNNLK</sequence>
<evidence type="ECO:0000313" key="2">
    <source>
        <dbReference type="Proteomes" id="UP000005819"/>
    </source>
</evidence>
<comment type="caution">
    <text evidence="1">The sequence shown here is derived from an EMBL/GenBank/DDBJ whole genome shotgun (WGS) entry which is preliminary data.</text>
</comment>
<dbReference type="GeneID" id="73803028"/>
<dbReference type="HOGENOM" id="CLU_2713413_0_0_10"/>
<evidence type="ECO:0000313" key="1">
    <source>
        <dbReference type="EMBL" id="EDS03106.1"/>
    </source>
</evidence>
<dbReference type="Proteomes" id="UP000005819">
    <property type="component" value="Unassembled WGS sequence"/>
</dbReference>
<accession>B0MZS0</accession>
<dbReference type="RefSeq" id="WP_004328690.1">
    <property type="nucleotide sequence ID" value="NZ_DS499577.1"/>
</dbReference>
<protein>
    <submittedName>
        <fullName evidence="1">Uncharacterized protein</fullName>
    </submittedName>
</protein>
<keyword evidence="2" id="KW-1185">Reference proteome</keyword>
<dbReference type="AlphaFoldDB" id="B0MZS0"/>
<name>B0MZS0_9BACT</name>
<organism evidence="1 2">
    <name type="scientific">Alistipes putredinis DSM 17216</name>
    <dbReference type="NCBI Taxonomy" id="445970"/>
    <lineage>
        <taxon>Bacteria</taxon>
        <taxon>Pseudomonadati</taxon>
        <taxon>Bacteroidota</taxon>
        <taxon>Bacteroidia</taxon>
        <taxon>Bacteroidales</taxon>
        <taxon>Rikenellaceae</taxon>
        <taxon>Alistipes</taxon>
    </lineage>
</organism>
<dbReference type="OrthoDB" id="1081937at2"/>
<reference evidence="1" key="1">
    <citation type="submission" date="2007-10" db="EMBL/GenBank/DDBJ databases">
        <authorList>
            <person name="Fulton L."/>
            <person name="Clifton S."/>
            <person name="Fulton B."/>
            <person name="Xu J."/>
            <person name="Minx P."/>
            <person name="Pepin K.H."/>
            <person name="Johnson M."/>
            <person name="Thiruvilangam P."/>
            <person name="Bhonagiri V."/>
            <person name="Nash W.E."/>
            <person name="Mardis E.R."/>
            <person name="Wilson R.K."/>
        </authorList>
    </citation>
    <scope>NUCLEOTIDE SEQUENCE [LARGE SCALE GENOMIC DNA]</scope>
    <source>
        <strain evidence="1">DSM 17216</strain>
    </source>
</reference>
<reference evidence="1" key="2">
    <citation type="submission" date="2013-09" db="EMBL/GenBank/DDBJ databases">
        <title>Draft genome sequence of Alistipes putredinis (DSM 17216).</title>
        <authorList>
            <person name="Sudarsanam P."/>
            <person name="Ley R."/>
            <person name="Guruge J."/>
            <person name="Turnbaugh P.J."/>
            <person name="Mahowald M."/>
            <person name="Liep D."/>
            <person name="Gordon J."/>
        </authorList>
    </citation>
    <scope>NUCLEOTIDE SEQUENCE</scope>
    <source>
        <strain evidence="1">DSM 17216</strain>
    </source>
</reference>
<dbReference type="EMBL" id="ABFK02000020">
    <property type="protein sequence ID" value="EDS03106.1"/>
    <property type="molecule type" value="Genomic_DNA"/>
</dbReference>